<name>A0A2A2EIJ6_9BIFI</name>
<dbReference type="Proteomes" id="UP000217986">
    <property type="component" value="Unassembled WGS sequence"/>
</dbReference>
<evidence type="ECO:0000313" key="2">
    <source>
        <dbReference type="Proteomes" id="UP000217986"/>
    </source>
</evidence>
<dbReference type="RefSeq" id="WP_095613689.1">
    <property type="nucleotide sequence ID" value="NZ_MVOG01000027.1"/>
</dbReference>
<evidence type="ECO:0000313" key="1">
    <source>
        <dbReference type="EMBL" id="PAU68746.1"/>
    </source>
</evidence>
<gene>
    <name evidence="1" type="ORF">B1400_1364</name>
</gene>
<dbReference type="AlphaFoldDB" id="A0A2A2EIJ6"/>
<organism evidence="1 2">
    <name type="scientific">Bifidobacterium italicum</name>
    <dbReference type="NCBI Taxonomy" id="1960968"/>
    <lineage>
        <taxon>Bacteria</taxon>
        <taxon>Bacillati</taxon>
        <taxon>Actinomycetota</taxon>
        <taxon>Actinomycetes</taxon>
        <taxon>Bifidobacteriales</taxon>
        <taxon>Bifidobacteriaceae</taxon>
        <taxon>Bifidobacterium</taxon>
    </lineage>
</organism>
<dbReference type="Pfam" id="PF10711">
    <property type="entry name" value="DUF2513"/>
    <property type="match status" value="1"/>
</dbReference>
<accession>A0A2A2EIJ6</accession>
<dbReference type="OrthoDB" id="6960201at2"/>
<protein>
    <recommendedName>
        <fullName evidence="3">DUF2513 domain-containing protein</fullName>
    </recommendedName>
</protein>
<evidence type="ECO:0008006" key="3">
    <source>
        <dbReference type="Google" id="ProtNLM"/>
    </source>
</evidence>
<dbReference type="InterPro" id="IPR019650">
    <property type="entry name" value="DUF2513"/>
</dbReference>
<keyword evidence="2" id="KW-1185">Reference proteome</keyword>
<comment type="caution">
    <text evidence="1">The sequence shown here is derived from an EMBL/GenBank/DDBJ whole genome shotgun (WGS) entry which is preliminary data.</text>
</comment>
<proteinExistence type="predicted"/>
<reference evidence="1 2" key="1">
    <citation type="journal article" date="2017" name="ISME J.">
        <title>Unveiling bifidobacterial biogeography across the mammalian branch of the tree of life.</title>
        <authorList>
            <person name="Milani C."/>
            <person name="Mangifesta M."/>
            <person name="Mancabelli L."/>
            <person name="Lugli G.A."/>
            <person name="James K."/>
            <person name="Duranti S."/>
            <person name="Turroni F."/>
            <person name="Ferrario C."/>
            <person name="Ossiprandi M.C."/>
            <person name="van Sinderen D."/>
            <person name="Ventura M."/>
        </authorList>
    </citation>
    <scope>NUCLEOTIDE SEQUENCE [LARGE SCALE GENOMIC DNA]</scope>
    <source>
        <strain evidence="1 2">70</strain>
    </source>
</reference>
<sequence length="109" mass="12164">MRRDMDLIRHILIMVGDSPVPLNATVFVDEAHPFETVAYHIDLIGQAGLADTSITRMSGKAIARAEVSPLAWNGNESLDAIRSDTIWSRVKQRVGATWSMYFTSTMTIR</sequence>
<dbReference type="EMBL" id="MVOG01000027">
    <property type="protein sequence ID" value="PAU68746.1"/>
    <property type="molecule type" value="Genomic_DNA"/>
</dbReference>